<evidence type="ECO:0000256" key="1">
    <source>
        <dbReference type="ARBA" id="ARBA00022801"/>
    </source>
</evidence>
<feature type="compositionally biased region" description="Low complexity" evidence="3">
    <location>
        <begin position="56"/>
        <end position="67"/>
    </location>
</feature>
<dbReference type="PROSITE" id="PS01034">
    <property type="entry name" value="GH16_1"/>
    <property type="match status" value="1"/>
</dbReference>
<gene>
    <name evidence="4" type="ORF">FSB_LOCUS55428</name>
</gene>
<evidence type="ECO:0000313" key="4">
    <source>
        <dbReference type="EMBL" id="SPD27546.1"/>
    </source>
</evidence>
<name>A0A2N9IPU0_FAGSY</name>
<evidence type="ECO:0000256" key="3">
    <source>
        <dbReference type="SAM" id="MobiDB-lite"/>
    </source>
</evidence>
<reference evidence="4" key="1">
    <citation type="submission" date="2018-02" db="EMBL/GenBank/DDBJ databases">
        <authorList>
            <person name="Cohen D.B."/>
            <person name="Kent A.D."/>
        </authorList>
    </citation>
    <scope>NUCLEOTIDE SEQUENCE</scope>
</reference>
<accession>A0A2N9IPU0</accession>
<keyword evidence="2" id="KW-0326">Glycosidase</keyword>
<organism evidence="4">
    <name type="scientific">Fagus sylvatica</name>
    <name type="common">Beechnut</name>
    <dbReference type="NCBI Taxonomy" id="28930"/>
    <lineage>
        <taxon>Eukaryota</taxon>
        <taxon>Viridiplantae</taxon>
        <taxon>Streptophyta</taxon>
        <taxon>Embryophyta</taxon>
        <taxon>Tracheophyta</taxon>
        <taxon>Spermatophyta</taxon>
        <taxon>Magnoliopsida</taxon>
        <taxon>eudicotyledons</taxon>
        <taxon>Gunneridae</taxon>
        <taxon>Pentapetalae</taxon>
        <taxon>rosids</taxon>
        <taxon>fabids</taxon>
        <taxon>Fagales</taxon>
        <taxon>Fagaceae</taxon>
        <taxon>Fagus</taxon>
    </lineage>
</organism>
<protein>
    <submittedName>
        <fullName evidence="4">Uncharacterized protein</fullName>
    </submittedName>
</protein>
<feature type="region of interest" description="Disordered" evidence="3">
    <location>
        <begin position="52"/>
        <end position="77"/>
    </location>
</feature>
<proteinExistence type="predicted"/>
<evidence type="ECO:0000256" key="2">
    <source>
        <dbReference type="ARBA" id="ARBA00023295"/>
    </source>
</evidence>
<dbReference type="AlphaFoldDB" id="A0A2N9IPU0"/>
<dbReference type="GO" id="GO:0004553">
    <property type="term" value="F:hydrolase activity, hydrolyzing O-glycosyl compounds"/>
    <property type="evidence" value="ECO:0007669"/>
    <property type="project" value="InterPro"/>
</dbReference>
<dbReference type="GO" id="GO:0005975">
    <property type="term" value="P:carbohydrate metabolic process"/>
    <property type="evidence" value="ECO:0007669"/>
    <property type="project" value="InterPro"/>
</dbReference>
<dbReference type="EMBL" id="OIVN01006197">
    <property type="protein sequence ID" value="SPD27546.1"/>
    <property type="molecule type" value="Genomic_DNA"/>
</dbReference>
<keyword evidence="1" id="KW-0378">Hydrolase</keyword>
<sequence>MLSIQYPFFHYHKNGYGVSHGVGARRIVSEWPELDFEARGFTAKILGDEVELQEPSSNQSQISTGSSEVDSESKAEL</sequence>
<dbReference type="InterPro" id="IPR008263">
    <property type="entry name" value="GH16_AS"/>
</dbReference>